<dbReference type="InterPro" id="IPR013154">
    <property type="entry name" value="ADH-like_N"/>
</dbReference>
<sequence length="366" mass="38000">MRAVVIDTVRARPEVRDVPEPIAPDGGVVVRVLATGMCRSDWHGWAGHDEITFPHVPGHELAGVVASVGAGVERWRAGDRVTVPFVCGCGRCEWCRTGQAQICPAQQQPGFTHWGSFAEYVALHAADTNLIALPERVDFVTAAALGCRFATAYRALAGRARVTEGEWVTVLGAGGVGLSAVMIARALGGRVIAVDRNPEALALAAALGAEHTLLTSSRAAGTDSGGALDIPAVDSGVVDIPAAVAGITGGGSHVAVDAVGSEQTCADAILSLRRRGRHVQVGLLPPVDGHPRVPMARVIAWELDLLGSHGMAAADYPAMMALIADGSLQPQRLIERIIGLAEAAAVLPDFDQATVAGMTMLDPTRP</sequence>
<comment type="similarity">
    <text evidence="5">Belongs to the zinc-containing alcohol dehydrogenase family.</text>
</comment>
<dbReference type="PANTHER" id="PTHR43401:SF5">
    <property type="entry name" value="ALCOHOL DEHYDROGENASE-RELATED"/>
    <property type="match status" value="1"/>
</dbReference>
<keyword evidence="8" id="KW-1185">Reference proteome</keyword>
<dbReference type="InterPro" id="IPR050129">
    <property type="entry name" value="Zn_alcohol_dh"/>
</dbReference>
<keyword evidence="2 5" id="KW-0479">Metal-binding</keyword>
<reference evidence="7 8" key="1">
    <citation type="submission" date="2021-01" db="EMBL/GenBank/DDBJ databases">
        <title>Whole genome shotgun sequence of Actinoplanes palleronii NBRC 14916.</title>
        <authorList>
            <person name="Komaki H."/>
            <person name="Tamura T."/>
        </authorList>
    </citation>
    <scope>NUCLEOTIDE SEQUENCE [LARGE SCALE GENOMIC DNA]</scope>
    <source>
        <strain evidence="7 8">NBRC 14916</strain>
    </source>
</reference>
<dbReference type="Gene3D" id="3.40.50.720">
    <property type="entry name" value="NAD(P)-binding Rossmann-like Domain"/>
    <property type="match status" value="1"/>
</dbReference>
<accession>A0ABQ4BKW3</accession>
<proteinExistence type="inferred from homology"/>
<dbReference type="CDD" id="cd08260">
    <property type="entry name" value="Zn_ADH6"/>
    <property type="match status" value="1"/>
</dbReference>
<dbReference type="SMART" id="SM00829">
    <property type="entry name" value="PKS_ER"/>
    <property type="match status" value="1"/>
</dbReference>
<protein>
    <submittedName>
        <fullName evidence="7">Alcohol dehydrogenase</fullName>
    </submittedName>
</protein>
<dbReference type="EMBL" id="BOMS01000123">
    <property type="protein sequence ID" value="GIE71324.1"/>
    <property type="molecule type" value="Genomic_DNA"/>
</dbReference>
<dbReference type="SUPFAM" id="SSF51735">
    <property type="entry name" value="NAD(P)-binding Rossmann-fold domains"/>
    <property type="match status" value="1"/>
</dbReference>
<dbReference type="Pfam" id="PF08240">
    <property type="entry name" value="ADH_N"/>
    <property type="match status" value="1"/>
</dbReference>
<evidence type="ECO:0000256" key="5">
    <source>
        <dbReference type="RuleBase" id="RU361277"/>
    </source>
</evidence>
<keyword evidence="4" id="KW-0560">Oxidoreductase</keyword>
<feature type="domain" description="Enoyl reductase (ER)" evidence="6">
    <location>
        <begin position="4"/>
        <end position="361"/>
    </location>
</feature>
<evidence type="ECO:0000256" key="4">
    <source>
        <dbReference type="ARBA" id="ARBA00023002"/>
    </source>
</evidence>
<comment type="caution">
    <text evidence="7">The sequence shown here is derived from an EMBL/GenBank/DDBJ whole genome shotgun (WGS) entry which is preliminary data.</text>
</comment>
<dbReference type="SUPFAM" id="SSF50129">
    <property type="entry name" value="GroES-like"/>
    <property type="match status" value="1"/>
</dbReference>
<dbReference type="Gene3D" id="3.90.180.10">
    <property type="entry name" value="Medium-chain alcohol dehydrogenases, catalytic domain"/>
    <property type="match status" value="1"/>
</dbReference>
<comment type="cofactor">
    <cofactor evidence="1 5">
        <name>Zn(2+)</name>
        <dbReference type="ChEBI" id="CHEBI:29105"/>
    </cofactor>
</comment>
<dbReference type="InterPro" id="IPR036291">
    <property type="entry name" value="NAD(P)-bd_dom_sf"/>
</dbReference>
<evidence type="ECO:0000259" key="6">
    <source>
        <dbReference type="SMART" id="SM00829"/>
    </source>
</evidence>
<evidence type="ECO:0000256" key="2">
    <source>
        <dbReference type="ARBA" id="ARBA00022723"/>
    </source>
</evidence>
<organism evidence="7 8">
    <name type="scientific">Actinoplanes palleronii</name>
    <dbReference type="NCBI Taxonomy" id="113570"/>
    <lineage>
        <taxon>Bacteria</taxon>
        <taxon>Bacillati</taxon>
        <taxon>Actinomycetota</taxon>
        <taxon>Actinomycetes</taxon>
        <taxon>Micromonosporales</taxon>
        <taxon>Micromonosporaceae</taxon>
        <taxon>Actinoplanes</taxon>
    </lineage>
</organism>
<evidence type="ECO:0000256" key="3">
    <source>
        <dbReference type="ARBA" id="ARBA00022833"/>
    </source>
</evidence>
<evidence type="ECO:0000313" key="8">
    <source>
        <dbReference type="Proteomes" id="UP000624709"/>
    </source>
</evidence>
<dbReference type="InterPro" id="IPR002328">
    <property type="entry name" value="ADH_Zn_CS"/>
</dbReference>
<evidence type="ECO:0000313" key="7">
    <source>
        <dbReference type="EMBL" id="GIE71324.1"/>
    </source>
</evidence>
<name>A0ABQ4BKW3_9ACTN</name>
<dbReference type="RefSeq" id="WP_203829190.1">
    <property type="nucleotide sequence ID" value="NZ_BAAATY010000015.1"/>
</dbReference>
<dbReference type="Pfam" id="PF00107">
    <property type="entry name" value="ADH_zinc_N"/>
    <property type="match status" value="1"/>
</dbReference>
<keyword evidence="3 5" id="KW-0862">Zinc</keyword>
<dbReference type="InterPro" id="IPR011032">
    <property type="entry name" value="GroES-like_sf"/>
</dbReference>
<evidence type="ECO:0000256" key="1">
    <source>
        <dbReference type="ARBA" id="ARBA00001947"/>
    </source>
</evidence>
<dbReference type="Proteomes" id="UP000624709">
    <property type="component" value="Unassembled WGS sequence"/>
</dbReference>
<dbReference type="InterPro" id="IPR020843">
    <property type="entry name" value="ER"/>
</dbReference>
<dbReference type="PROSITE" id="PS00059">
    <property type="entry name" value="ADH_ZINC"/>
    <property type="match status" value="1"/>
</dbReference>
<dbReference type="InterPro" id="IPR013149">
    <property type="entry name" value="ADH-like_C"/>
</dbReference>
<dbReference type="PANTHER" id="PTHR43401">
    <property type="entry name" value="L-THREONINE 3-DEHYDROGENASE"/>
    <property type="match status" value="1"/>
</dbReference>
<gene>
    <name evidence="7" type="ORF">Apa02nite_074320</name>
</gene>